<sequence length="172" mass="19733">MKKALILILTSICFVQCNSSTDTKDSKNKKTEQNITKENNSEEFLPEVNSTVNKDTVKIKEDTKVYDIDSIDVKPDFDKGIAKLHKFIRNNYKYPDEELKVKGIVDVNFVVEKDGTLTDITVTKDADYGTGKEAIRILKKCPKWLPGTQNNKLVRVRYYLTIPIDVYHEQTP</sequence>
<dbReference type="GeneID" id="31762859"/>
<dbReference type="PANTHER" id="PTHR33446">
    <property type="entry name" value="PROTEIN TONB-RELATED"/>
    <property type="match status" value="1"/>
</dbReference>
<dbReference type="AlphaFoldDB" id="A5FP15"/>
<dbReference type="OrthoDB" id="1095452at2"/>
<dbReference type="HOGENOM" id="CLU_065795_3_2_10"/>
<accession>A5FP15</accession>
<dbReference type="Proteomes" id="UP000006694">
    <property type="component" value="Chromosome"/>
</dbReference>
<dbReference type="InterPro" id="IPR037682">
    <property type="entry name" value="TonB_C"/>
</dbReference>
<feature type="domain" description="TonB C-terminal" evidence="2">
    <location>
        <begin position="93"/>
        <end position="162"/>
    </location>
</feature>
<dbReference type="InterPro" id="IPR051045">
    <property type="entry name" value="TonB-dependent_transducer"/>
</dbReference>
<proteinExistence type="predicted"/>
<dbReference type="SUPFAM" id="SSF74653">
    <property type="entry name" value="TolA/TonB C-terminal domain"/>
    <property type="match status" value="1"/>
</dbReference>
<feature type="compositionally biased region" description="Basic and acidic residues" evidence="1">
    <location>
        <begin position="22"/>
        <end position="32"/>
    </location>
</feature>
<evidence type="ECO:0000313" key="3">
    <source>
        <dbReference type="EMBL" id="ABQ03046.1"/>
    </source>
</evidence>
<evidence type="ECO:0000259" key="2">
    <source>
        <dbReference type="Pfam" id="PF03544"/>
    </source>
</evidence>
<dbReference type="eggNOG" id="COG0810">
    <property type="taxonomic scope" value="Bacteria"/>
</dbReference>
<dbReference type="Gene3D" id="3.30.1150.10">
    <property type="match status" value="1"/>
</dbReference>
<dbReference type="STRING" id="376686.Fjoh_0008"/>
<dbReference type="Pfam" id="PF03544">
    <property type="entry name" value="TonB_C"/>
    <property type="match status" value="1"/>
</dbReference>
<dbReference type="GO" id="GO:0098797">
    <property type="term" value="C:plasma membrane protein complex"/>
    <property type="evidence" value="ECO:0007669"/>
    <property type="project" value="TreeGrafter"/>
</dbReference>
<evidence type="ECO:0000313" key="4">
    <source>
        <dbReference type="Proteomes" id="UP000006694"/>
    </source>
</evidence>
<dbReference type="KEGG" id="fjo:Fjoh_0008"/>
<dbReference type="PANTHER" id="PTHR33446:SF2">
    <property type="entry name" value="PROTEIN TONB"/>
    <property type="match status" value="1"/>
</dbReference>
<keyword evidence="3" id="KW-0449">Lipoprotein</keyword>
<dbReference type="EMBL" id="CP000685">
    <property type="protein sequence ID" value="ABQ03046.1"/>
    <property type="molecule type" value="Genomic_DNA"/>
</dbReference>
<organism evidence="3 4">
    <name type="scientific">Flavobacterium johnsoniae (strain ATCC 17061 / DSM 2064 / JCM 8514 / BCRC 14874 / CCUG 350202 / NBRC 14942 / NCIMB 11054 / UW101)</name>
    <name type="common">Cytophaga johnsonae</name>
    <dbReference type="NCBI Taxonomy" id="376686"/>
    <lineage>
        <taxon>Bacteria</taxon>
        <taxon>Pseudomonadati</taxon>
        <taxon>Bacteroidota</taxon>
        <taxon>Flavobacteriia</taxon>
        <taxon>Flavobacteriales</taxon>
        <taxon>Flavobacteriaceae</taxon>
        <taxon>Flavobacterium</taxon>
    </lineage>
</organism>
<dbReference type="GO" id="GO:0055085">
    <property type="term" value="P:transmembrane transport"/>
    <property type="evidence" value="ECO:0007669"/>
    <property type="project" value="InterPro"/>
</dbReference>
<dbReference type="RefSeq" id="WP_011921528.1">
    <property type="nucleotide sequence ID" value="NC_009441.1"/>
</dbReference>
<feature type="region of interest" description="Disordered" evidence="1">
    <location>
        <begin position="21"/>
        <end position="41"/>
    </location>
</feature>
<evidence type="ECO:0000256" key="1">
    <source>
        <dbReference type="SAM" id="MobiDB-lite"/>
    </source>
</evidence>
<reference evidence="3 4" key="1">
    <citation type="journal article" date="2009" name="Appl. Environ. Microbiol.">
        <title>Novel features of the polysaccharide-digesting gliding bacterium Flavobacterium johnsoniae as revealed by genome sequence analysis.</title>
        <authorList>
            <person name="McBride M.J."/>
            <person name="Xie G."/>
            <person name="Martens E.C."/>
            <person name="Lapidus A."/>
            <person name="Henrissat B."/>
            <person name="Rhodes R.G."/>
            <person name="Goltsman E."/>
            <person name="Wang W."/>
            <person name="Xu J."/>
            <person name="Hunnicutt D.W."/>
            <person name="Staroscik A.M."/>
            <person name="Hoover T.R."/>
            <person name="Cheng Y.Q."/>
            <person name="Stein J.L."/>
        </authorList>
    </citation>
    <scope>NUCLEOTIDE SEQUENCE [LARGE SCALE GENOMIC DNA]</scope>
    <source>
        <strain evidence="4">ATCC 17061 / DSM 2064 / JCM 8514 / BCRC 14874 / CCUG 350202 / NBRC 14942 / NCIMB 11054 / UW101</strain>
    </source>
</reference>
<name>A5FP15_FLAJ1</name>
<protein>
    <submittedName>
        <fullName evidence="3">Hypothetical lipoprotein</fullName>
    </submittedName>
</protein>
<gene>
    <name evidence="3" type="ordered locus">Fjoh_0008</name>
</gene>
<keyword evidence="4" id="KW-1185">Reference proteome</keyword>
<dbReference type="GO" id="GO:0031992">
    <property type="term" value="F:energy transducer activity"/>
    <property type="evidence" value="ECO:0007669"/>
    <property type="project" value="TreeGrafter"/>
</dbReference>